<accession>A0A5C6TJ95</accession>
<name>A0A5C6TJ95_FUSOC</name>
<evidence type="ECO:0000313" key="2">
    <source>
        <dbReference type="Proteomes" id="UP000321331"/>
    </source>
</evidence>
<gene>
    <name evidence="1" type="ORF">FocTR4_00006115</name>
</gene>
<dbReference type="Proteomes" id="UP000321331">
    <property type="component" value="Unassembled WGS sequence"/>
</dbReference>
<evidence type="ECO:0000313" key="1">
    <source>
        <dbReference type="EMBL" id="TXC10529.1"/>
    </source>
</evidence>
<reference evidence="1 2" key="1">
    <citation type="submission" date="2019-07" db="EMBL/GenBank/DDBJ databases">
        <title>The First High-Quality Draft Genome Sequence of the Causal Agent of the Current Panama Disease Epidemic.</title>
        <authorList>
            <person name="Warmington R.J."/>
            <person name="Kay W."/>
            <person name="Jeffries A."/>
            <person name="Bebber D."/>
            <person name="Moore K."/>
            <person name="Studholme D.J."/>
        </authorList>
    </citation>
    <scope>NUCLEOTIDE SEQUENCE [LARGE SCALE GENOMIC DNA]</scope>
    <source>
        <strain evidence="1 2">TR4</strain>
    </source>
</reference>
<protein>
    <submittedName>
        <fullName evidence="1">Uncharacterized protein</fullName>
    </submittedName>
</protein>
<comment type="caution">
    <text evidence="1">The sequence shown here is derived from an EMBL/GenBank/DDBJ whole genome shotgun (WGS) entry which is preliminary data.</text>
</comment>
<organism evidence="1 2">
    <name type="scientific">Fusarium oxysporum f. sp. cubense</name>
    <dbReference type="NCBI Taxonomy" id="61366"/>
    <lineage>
        <taxon>Eukaryota</taxon>
        <taxon>Fungi</taxon>
        <taxon>Dikarya</taxon>
        <taxon>Ascomycota</taxon>
        <taxon>Pezizomycotina</taxon>
        <taxon>Sordariomycetes</taxon>
        <taxon>Hypocreomycetidae</taxon>
        <taxon>Hypocreales</taxon>
        <taxon>Nectriaceae</taxon>
        <taxon>Fusarium</taxon>
        <taxon>Fusarium oxysporum species complex</taxon>
    </lineage>
</organism>
<proteinExistence type="predicted"/>
<dbReference type="EMBL" id="VMNF01000004">
    <property type="protein sequence ID" value="TXC10529.1"/>
    <property type="molecule type" value="Genomic_DNA"/>
</dbReference>
<sequence>MLDSASFPISSARSAAWVVQGCGTDKEDVIAGFLTQACTLCFLSYIPLAAQSSRGYRKLDCQSGLGAYPTLTCHQGATTQATKFVKEKIKMIRYMQFLSQHNQSNGIPAYANVLGMQRSATCMHNQ</sequence>
<dbReference type="AlphaFoldDB" id="A0A5C6TJ95"/>